<dbReference type="InterPro" id="IPR036291">
    <property type="entry name" value="NAD(P)-bd_dom_sf"/>
</dbReference>
<dbReference type="SUPFAM" id="SSF51735">
    <property type="entry name" value="NAD(P)-binding Rossmann-fold domains"/>
    <property type="match status" value="1"/>
</dbReference>
<feature type="non-terminal residue" evidence="1">
    <location>
        <position position="1"/>
    </location>
</feature>
<reference evidence="2" key="1">
    <citation type="journal article" date="2019" name="Int. J. Syst. Evol. Microbiol.">
        <title>The Global Catalogue of Microorganisms (GCM) 10K type strain sequencing project: providing services to taxonomists for standard genome sequencing and annotation.</title>
        <authorList>
            <consortium name="The Broad Institute Genomics Platform"/>
            <consortium name="The Broad Institute Genome Sequencing Center for Infectious Disease"/>
            <person name="Wu L."/>
            <person name="Ma J."/>
        </authorList>
    </citation>
    <scope>NUCLEOTIDE SEQUENCE [LARGE SCALE GENOMIC DNA]</scope>
    <source>
        <strain evidence="2">JCM 31486</strain>
    </source>
</reference>
<gene>
    <name evidence="1" type="ORF">ACFQ1S_45070</name>
</gene>
<proteinExistence type="predicted"/>
<dbReference type="Gene3D" id="3.40.50.720">
    <property type="entry name" value="NAD(P)-binding Rossmann-like Domain"/>
    <property type="match status" value="1"/>
</dbReference>
<accession>A0ABW3MNJ9</accession>
<dbReference type="EMBL" id="JBHTIS010004257">
    <property type="protein sequence ID" value="MFD1052247.1"/>
    <property type="molecule type" value="Genomic_DNA"/>
</dbReference>
<keyword evidence="2" id="KW-1185">Reference proteome</keyword>
<name>A0ABW3MNJ9_9PSEU</name>
<comment type="caution">
    <text evidence="1">The sequence shown here is derived from an EMBL/GenBank/DDBJ whole genome shotgun (WGS) entry which is preliminary data.</text>
</comment>
<protein>
    <submittedName>
        <fullName evidence="1">NAD-dependent epimerase/dehydratase family protein</fullName>
    </submittedName>
</protein>
<dbReference type="Proteomes" id="UP001597045">
    <property type="component" value="Unassembled WGS sequence"/>
</dbReference>
<organism evidence="1 2">
    <name type="scientific">Kibdelosporangium lantanae</name>
    <dbReference type="NCBI Taxonomy" id="1497396"/>
    <lineage>
        <taxon>Bacteria</taxon>
        <taxon>Bacillati</taxon>
        <taxon>Actinomycetota</taxon>
        <taxon>Actinomycetes</taxon>
        <taxon>Pseudonocardiales</taxon>
        <taxon>Pseudonocardiaceae</taxon>
        <taxon>Kibdelosporangium</taxon>
    </lineage>
</organism>
<evidence type="ECO:0000313" key="1">
    <source>
        <dbReference type="EMBL" id="MFD1052247.1"/>
    </source>
</evidence>
<sequence length="120" mass="12959">VHGTTPDLSGQLSPAHAEDALDLCYVRDCGRAIAQLQLAGKLNHRTYNIANGYATSNAEIATAIRKVIPDAQVDLPTGGTGEPSYLDITRLREDTGYTPGYDLDRAVADYIAWLRAGNDR</sequence>
<evidence type="ECO:0000313" key="2">
    <source>
        <dbReference type="Proteomes" id="UP001597045"/>
    </source>
</evidence>